<dbReference type="STRING" id="48709.A0A1D2NEV5"/>
<dbReference type="InterPro" id="IPR001258">
    <property type="entry name" value="NHL_repeat"/>
</dbReference>
<dbReference type="PANTHER" id="PTHR46388:SF2">
    <property type="entry name" value="NHL REPEAT-CONTAINING PROTEIN 2"/>
    <property type="match status" value="1"/>
</dbReference>
<evidence type="ECO:0000313" key="3">
    <source>
        <dbReference type="Proteomes" id="UP000094527"/>
    </source>
</evidence>
<evidence type="ECO:0000256" key="1">
    <source>
        <dbReference type="ARBA" id="ARBA00022737"/>
    </source>
</evidence>
<proteinExistence type="predicted"/>
<dbReference type="Pfam" id="PF01436">
    <property type="entry name" value="NHL"/>
    <property type="match status" value="1"/>
</dbReference>
<keyword evidence="1" id="KW-0677">Repeat</keyword>
<dbReference type="Gene3D" id="2.120.10.30">
    <property type="entry name" value="TolB, C-terminal domain"/>
    <property type="match status" value="2"/>
</dbReference>
<gene>
    <name evidence="2" type="ORF">Ocin01_02896</name>
</gene>
<protein>
    <submittedName>
        <fullName evidence="2">NHL repeat-containing protein 2</fullName>
    </submittedName>
</protein>
<dbReference type="SUPFAM" id="SSF63825">
    <property type="entry name" value="YWTD domain"/>
    <property type="match status" value="1"/>
</dbReference>
<name>A0A1D2NEV5_ORCCI</name>
<evidence type="ECO:0000313" key="2">
    <source>
        <dbReference type="EMBL" id="ODN03784.1"/>
    </source>
</evidence>
<accession>A0A1D2NEV5</accession>
<dbReference type="OrthoDB" id="273823at2759"/>
<dbReference type="EMBL" id="LJIJ01000064">
    <property type="protein sequence ID" value="ODN03784.1"/>
    <property type="molecule type" value="Genomic_DNA"/>
</dbReference>
<comment type="caution">
    <text evidence="2">The sequence shown here is derived from an EMBL/GenBank/DDBJ whole genome shotgun (WGS) entry which is preliminary data.</text>
</comment>
<dbReference type="PANTHER" id="PTHR46388">
    <property type="entry name" value="NHL REPEAT-CONTAINING PROTEIN 2"/>
    <property type="match status" value="1"/>
</dbReference>
<reference evidence="2 3" key="1">
    <citation type="journal article" date="2016" name="Genome Biol. Evol.">
        <title>Gene Family Evolution Reflects Adaptation to Soil Environmental Stressors in the Genome of the Collembolan Orchesella cincta.</title>
        <authorList>
            <person name="Faddeeva-Vakhrusheva A."/>
            <person name="Derks M.F."/>
            <person name="Anvar S.Y."/>
            <person name="Agamennone V."/>
            <person name="Suring W."/>
            <person name="Smit S."/>
            <person name="van Straalen N.M."/>
            <person name="Roelofs D."/>
        </authorList>
    </citation>
    <scope>NUCLEOTIDE SEQUENCE [LARGE SCALE GENOMIC DNA]</scope>
    <source>
        <tissue evidence="2">Mixed pool</tissue>
    </source>
</reference>
<sequence length="316" mass="34640">MLFGTDRKENSFAVIAGSGREENRNNSYILKASFAQPSGITVTTGSEKHIYIADSESSTIRSINPKGQVVGIVGGSRDPTDLFAFGDVDGKGVAAKLQHPMGVCCGPNAAEIFIADTYNHKIKRINTDTKECLTVISSGLNEPSGICLDSNSNLLYVVDTNNHAIKLMNLIDGNLHTMEFMVPNVTLNNSLPGSVDKQFEIHTGGKSVPLLLNFCLSPLPDAYEGGQWKVVSEDSLPIPIKKGTLEVKEMKKGIFSINVLDPHKIMDFIVIVDVFFCDESSCLKRTRKLKISFKNGTNETLQKSEHLISWDQITWS</sequence>
<keyword evidence="3" id="KW-1185">Reference proteome</keyword>
<dbReference type="AlphaFoldDB" id="A0A1D2NEV5"/>
<dbReference type="InterPro" id="IPR011042">
    <property type="entry name" value="6-blade_b-propeller_TolB-like"/>
</dbReference>
<dbReference type="Proteomes" id="UP000094527">
    <property type="component" value="Unassembled WGS sequence"/>
</dbReference>
<organism evidence="2 3">
    <name type="scientific">Orchesella cincta</name>
    <name type="common">Springtail</name>
    <name type="synonym">Podura cincta</name>
    <dbReference type="NCBI Taxonomy" id="48709"/>
    <lineage>
        <taxon>Eukaryota</taxon>
        <taxon>Metazoa</taxon>
        <taxon>Ecdysozoa</taxon>
        <taxon>Arthropoda</taxon>
        <taxon>Hexapoda</taxon>
        <taxon>Collembola</taxon>
        <taxon>Entomobryomorpha</taxon>
        <taxon>Entomobryoidea</taxon>
        <taxon>Orchesellidae</taxon>
        <taxon>Orchesellinae</taxon>
        <taxon>Orchesella</taxon>
    </lineage>
</organism>